<dbReference type="GO" id="GO:0004326">
    <property type="term" value="F:tetrahydrofolylpolyglutamate synthase activity"/>
    <property type="evidence" value="ECO:0007669"/>
    <property type="project" value="InterPro"/>
</dbReference>
<name>C7M182_ACIFD</name>
<dbReference type="STRING" id="525909.Afer_1816"/>
<evidence type="ECO:0000256" key="4">
    <source>
        <dbReference type="ARBA" id="ARBA00022618"/>
    </source>
</evidence>
<keyword evidence="5 11" id="KW-0547">Nucleotide-binding</keyword>
<dbReference type="InterPro" id="IPR000713">
    <property type="entry name" value="Mur_ligase_N"/>
</dbReference>
<dbReference type="Pfam" id="PF02875">
    <property type="entry name" value="Mur_ligase_C"/>
    <property type="match status" value="1"/>
</dbReference>
<feature type="binding site" evidence="11">
    <location>
        <begin position="109"/>
        <end position="115"/>
    </location>
    <ligand>
        <name>ATP</name>
        <dbReference type="ChEBI" id="CHEBI:30616"/>
    </ligand>
</feature>
<dbReference type="UniPathway" id="UPA00219"/>
<evidence type="ECO:0000256" key="5">
    <source>
        <dbReference type="ARBA" id="ARBA00022741"/>
    </source>
</evidence>
<keyword evidence="9 11" id="KW-0131">Cell cycle</keyword>
<evidence type="ECO:0000259" key="14">
    <source>
        <dbReference type="Pfam" id="PF02875"/>
    </source>
</evidence>
<dbReference type="InterPro" id="IPR035911">
    <property type="entry name" value="MurE/MurF_N"/>
</dbReference>
<feature type="modified residue" description="N6-carboxylysine" evidence="11">
    <location>
        <position position="218"/>
    </location>
</feature>
<keyword evidence="7 11" id="KW-0133">Cell shape</keyword>
<feature type="binding site" evidence="11">
    <location>
        <position position="184"/>
    </location>
    <ligand>
        <name>UDP-N-acetyl-alpha-D-muramoyl-L-alanyl-D-glutamate</name>
        <dbReference type="ChEBI" id="CHEBI:83900"/>
    </ligand>
</feature>
<dbReference type="SUPFAM" id="SSF63418">
    <property type="entry name" value="MurE/MurF N-terminal domain"/>
    <property type="match status" value="1"/>
</dbReference>
<evidence type="ECO:0000256" key="9">
    <source>
        <dbReference type="ARBA" id="ARBA00023306"/>
    </source>
</evidence>
<dbReference type="GO" id="GO:0051301">
    <property type="term" value="P:cell division"/>
    <property type="evidence" value="ECO:0007669"/>
    <property type="project" value="UniProtKB-KW"/>
</dbReference>
<dbReference type="GO" id="GO:0000287">
    <property type="term" value="F:magnesium ion binding"/>
    <property type="evidence" value="ECO:0007669"/>
    <property type="project" value="UniProtKB-UniRule"/>
</dbReference>
<dbReference type="HAMAP" id="MF_00208">
    <property type="entry name" value="MurE"/>
    <property type="match status" value="1"/>
</dbReference>
<dbReference type="PANTHER" id="PTHR23135">
    <property type="entry name" value="MUR LIGASE FAMILY MEMBER"/>
    <property type="match status" value="1"/>
</dbReference>
<dbReference type="GO" id="GO:0008360">
    <property type="term" value="P:regulation of cell shape"/>
    <property type="evidence" value="ECO:0007669"/>
    <property type="project" value="UniProtKB-KW"/>
</dbReference>
<gene>
    <name evidence="11" type="primary">murE</name>
    <name evidence="16" type="ordered locus">Afer_1816</name>
</gene>
<organism evidence="16 17">
    <name type="scientific">Acidimicrobium ferrooxidans (strain DSM 10331 / JCM 15462 / NBRC 103882 / ICP)</name>
    <dbReference type="NCBI Taxonomy" id="525909"/>
    <lineage>
        <taxon>Bacteria</taxon>
        <taxon>Bacillati</taxon>
        <taxon>Actinomycetota</taxon>
        <taxon>Acidimicrobiia</taxon>
        <taxon>Acidimicrobiales</taxon>
        <taxon>Acidimicrobiaceae</taxon>
        <taxon>Acidimicrobium</taxon>
    </lineage>
</organism>
<feature type="binding site" evidence="11">
    <location>
        <position position="29"/>
    </location>
    <ligand>
        <name>UDP-N-acetyl-alpha-D-muramoyl-L-alanyl-D-glutamate</name>
        <dbReference type="ChEBI" id="CHEBI:83900"/>
    </ligand>
</feature>
<accession>C7M182</accession>
<dbReference type="NCBIfam" id="TIGR01085">
    <property type="entry name" value="murE"/>
    <property type="match status" value="1"/>
</dbReference>
<dbReference type="NCBIfam" id="NF001126">
    <property type="entry name" value="PRK00139.1-4"/>
    <property type="match status" value="1"/>
</dbReference>
<dbReference type="EC" id="6.3.2.-" evidence="11"/>
<evidence type="ECO:0000256" key="8">
    <source>
        <dbReference type="ARBA" id="ARBA00022984"/>
    </source>
</evidence>
<dbReference type="InterPro" id="IPR005761">
    <property type="entry name" value="UDP-N-AcMur-Glu-dNH2Pim_ligase"/>
</dbReference>
<dbReference type="InterPro" id="IPR018109">
    <property type="entry name" value="Folylpolyglutamate_synth_CS"/>
</dbReference>
<comment type="caution">
    <text evidence="11">Lacks conserved residue(s) required for the propagation of feature annotation.</text>
</comment>
<dbReference type="InterPro" id="IPR004101">
    <property type="entry name" value="Mur_ligase_C"/>
</dbReference>
<evidence type="ECO:0000256" key="2">
    <source>
        <dbReference type="ARBA" id="ARBA00022490"/>
    </source>
</evidence>
<feature type="binding site" evidence="11">
    <location>
        <begin position="151"/>
        <end position="152"/>
    </location>
    <ligand>
        <name>UDP-N-acetyl-alpha-D-muramoyl-L-alanyl-D-glutamate</name>
        <dbReference type="ChEBI" id="CHEBI:83900"/>
    </ligand>
</feature>
<dbReference type="GO" id="GO:0005524">
    <property type="term" value="F:ATP binding"/>
    <property type="evidence" value="ECO:0007669"/>
    <property type="project" value="UniProtKB-UniRule"/>
</dbReference>
<dbReference type="EMBL" id="CP001631">
    <property type="protein sequence ID" value="ACU54730.1"/>
    <property type="molecule type" value="Genomic_DNA"/>
</dbReference>
<evidence type="ECO:0000256" key="1">
    <source>
        <dbReference type="ARBA" id="ARBA00005898"/>
    </source>
</evidence>
<keyword evidence="10 11" id="KW-0961">Cell wall biogenesis/degradation</keyword>
<dbReference type="PROSITE" id="PS01011">
    <property type="entry name" value="FOLYLPOLYGLU_SYNT_1"/>
    <property type="match status" value="1"/>
</dbReference>
<keyword evidence="8 11" id="KW-0573">Peptidoglycan synthesis</keyword>
<evidence type="ECO:0000256" key="3">
    <source>
        <dbReference type="ARBA" id="ARBA00022598"/>
    </source>
</evidence>
<proteinExistence type="inferred from homology"/>
<comment type="similarity">
    <text evidence="1 11">Belongs to the MurCDEF family. MurE subfamily.</text>
</comment>
<dbReference type="InterPro" id="IPR036565">
    <property type="entry name" value="Mur-like_cat_sf"/>
</dbReference>
<dbReference type="eggNOG" id="COG0769">
    <property type="taxonomic scope" value="Bacteria"/>
</dbReference>
<keyword evidence="2 11" id="KW-0963">Cytoplasm</keyword>
<evidence type="ECO:0000256" key="12">
    <source>
        <dbReference type="RuleBase" id="RU004135"/>
    </source>
</evidence>
<evidence type="ECO:0000259" key="13">
    <source>
        <dbReference type="Pfam" id="PF01225"/>
    </source>
</evidence>
<evidence type="ECO:0000256" key="11">
    <source>
        <dbReference type="HAMAP-Rule" id="MF_00208"/>
    </source>
</evidence>
<reference evidence="16 17" key="1">
    <citation type="journal article" date="2009" name="Stand. Genomic Sci.">
        <title>Complete genome sequence of Acidimicrobium ferrooxidans type strain (ICP).</title>
        <authorList>
            <person name="Clum A."/>
            <person name="Nolan M."/>
            <person name="Lang E."/>
            <person name="Glavina Del Rio T."/>
            <person name="Tice H."/>
            <person name="Copeland A."/>
            <person name="Cheng J.F."/>
            <person name="Lucas S."/>
            <person name="Chen F."/>
            <person name="Bruce D."/>
            <person name="Goodwin L."/>
            <person name="Pitluck S."/>
            <person name="Ivanova N."/>
            <person name="Mavrommatis K."/>
            <person name="Mikhailova N."/>
            <person name="Pati A."/>
            <person name="Chen A."/>
            <person name="Palaniappan K."/>
            <person name="Goker M."/>
            <person name="Spring S."/>
            <person name="Land M."/>
            <person name="Hauser L."/>
            <person name="Chang Y.J."/>
            <person name="Jeffries C.C."/>
            <person name="Chain P."/>
            <person name="Bristow J."/>
            <person name="Eisen J.A."/>
            <person name="Markowitz V."/>
            <person name="Hugenholtz P."/>
            <person name="Kyrpides N.C."/>
            <person name="Klenk H.P."/>
            <person name="Lapidus A."/>
        </authorList>
    </citation>
    <scope>NUCLEOTIDE SEQUENCE [LARGE SCALE GENOMIC DNA]</scope>
    <source>
        <strain evidence="17">DSM 10331 / JCM 15462 / NBRC 103882 / ICP</strain>
    </source>
</reference>
<feature type="binding site" evidence="11">
    <location>
        <position position="31"/>
    </location>
    <ligand>
        <name>UDP-N-acetyl-alpha-D-muramoyl-L-alanyl-D-glutamate</name>
        <dbReference type="ChEBI" id="CHEBI:83900"/>
    </ligand>
</feature>
<dbReference type="HOGENOM" id="CLU_022291_4_1_11"/>
<evidence type="ECO:0000256" key="7">
    <source>
        <dbReference type="ARBA" id="ARBA00022960"/>
    </source>
</evidence>
<keyword evidence="4 11" id="KW-0132">Cell division</keyword>
<dbReference type="Gene3D" id="3.40.1190.10">
    <property type="entry name" value="Mur-like, catalytic domain"/>
    <property type="match status" value="1"/>
</dbReference>
<keyword evidence="6 11" id="KW-0067">ATP-binding</keyword>
<evidence type="ECO:0000256" key="10">
    <source>
        <dbReference type="ARBA" id="ARBA00023316"/>
    </source>
</evidence>
<dbReference type="GO" id="GO:0005737">
    <property type="term" value="C:cytoplasm"/>
    <property type="evidence" value="ECO:0007669"/>
    <property type="project" value="UniProtKB-SubCell"/>
</dbReference>
<dbReference type="SUPFAM" id="SSF53244">
    <property type="entry name" value="MurD-like peptide ligases, peptide-binding domain"/>
    <property type="match status" value="1"/>
</dbReference>
<protein>
    <recommendedName>
        <fullName evidence="11">UDP-N-acetylmuramyl-tripeptide synthetase</fullName>
        <ecNumber evidence="11">6.3.2.-</ecNumber>
    </recommendedName>
    <alternativeName>
        <fullName evidence="11">UDP-MurNAc-tripeptide synthetase</fullName>
    </alternativeName>
</protein>
<comment type="cofactor">
    <cofactor evidence="11">
        <name>Mg(2+)</name>
        <dbReference type="ChEBI" id="CHEBI:18420"/>
    </cofactor>
</comment>
<dbReference type="Gene3D" id="3.40.1390.10">
    <property type="entry name" value="MurE/MurF, N-terminal domain"/>
    <property type="match status" value="1"/>
</dbReference>
<dbReference type="SUPFAM" id="SSF53623">
    <property type="entry name" value="MurD-like peptide ligases, catalytic domain"/>
    <property type="match status" value="1"/>
</dbReference>
<comment type="subcellular location">
    <subcellularLocation>
        <location evidence="11 12">Cytoplasm</location>
    </subcellularLocation>
</comment>
<comment type="PTM">
    <text evidence="11">Carboxylation is probably crucial for Mg(2+) binding and, consequently, for the gamma-phosphate positioning of ATP.</text>
</comment>
<dbReference type="GO" id="GO:0009252">
    <property type="term" value="P:peptidoglycan biosynthetic process"/>
    <property type="evidence" value="ECO:0007669"/>
    <property type="project" value="UniProtKB-UniRule"/>
</dbReference>
<evidence type="ECO:0000256" key="6">
    <source>
        <dbReference type="ARBA" id="ARBA00022840"/>
    </source>
</evidence>
<comment type="pathway">
    <text evidence="11 12">Cell wall biogenesis; peptidoglycan biosynthesis.</text>
</comment>
<comment type="function">
    <text evidence="11">Catalyzes the addition of an amino acid to the nucleotide precursor UDP-N-acetylmuramoyl-L-alanyl-D-glutamate (UMAG) in the biosynthesis of bacterial cell-wall peptidoglycan.</text>
</comment>
<dbReference type="PANTHER" id="PTHR23135:SF4">
    <property type="entry name" value="UDP-N-ACETYLMURAMOYL-L-ALANYL-D-GLUTAMATE--2,6-DIAMINOPIMELATE LIGASE MURE HOMOLOG, CHLOROPLASTIC"/>
    <property type="match status" value="1"/>
</dbReference>
<evidence type="ECO:0000313" key="16">
    <source>
        <dbReference type="EMBL" id="ACU54730.1"/>
    </source>
</evidence>
<feature type="binding site" evidence="11">
    <location>
        <position position="178"/>
    </location>
    <ligand>
        <name>UDP-N-acetyl-alpha-D-muramoyl-L-alanyl-D-glutamate</name>
        <dbReference type="ChEBI" id="CHEBI:83900"/>
    </ligand>
</feature>
<sequence>MLTLRDLHGLVPSARLVGDPSVAIADITLDSRSVSPGAMFCATRGSRFDGHDFVSDAIARGAVALLVQHEVALDIPQLVVPSVRHAIGGLVAGFFGRPSERLDLVGITGTNGKTTTSYFIDSILSLAGRRTGLIGTIEARFGDSNRPSMFTTPEAPELHRLLRQMVDDGVDSVVMEVSSHGIDQHRIDGTSFRIGVFTNLSPEHLDYHGTIEQYYAAKAQLFLPERTKQAVIGTDTEWGVRLATQVRIPAVTYGPAPFSDYRVEDVRYDEYGTIFTVVVGGRRRWRLRVPIYGIHNAYNAAAAVAVAEALGIEGDTIERGLAECHQVAGRFQRIDAGQPFTVVVDYAHTPDSLRALIATARALSPKGRVILVAGARGRRDRLKRPELGRAAATADVAILTADNPGDEDPGEIVAQLLAGTLDVDHKQIIVELDRRGAIGHAIEIAEESDVVLIVGRGHEQTFRVGQTVYRLDDREAAREAILAKLAR</sequence>
<dbReference type="Gene3D" id="3.90.190.20">
    <property type="entry name" value="Mur ligase, C-terminal domain"/>
    <property type="match status" value="1"/>
</dbReference>
<feature type="binding site" evidence="11">
    <location>
        <position position="186"/>
    </location>
    <ligand>
        <name>UDP-N-acetyl-alpha-D-muramoyl-L-alanyl-D-glutamate</name>
        <dbReference type="ChEBI" id="CHEBI:83900"/>
    </ligand>
</feature>
<dbReference type="Pfam" id="PF01225">
    <property type="entry name" value="Mur_ligase"/>
    <property type="match status" value="1"/>
</dbReference>
<dbReference type="InterPro" id="IPR013221">
    <property type="entry name" value="Mur_ligase_cen"/>
</dbReference>
<dbReference type="AlphaFoldDB" id="C7M182"/>
<dbReference type="Proteomes" id="UP000000771">
    <property type="component" value="Chromosome"/>
</dbReference>
<keyword evidence="3 11" id="KW-0436">Ligase</keyword>
<feature type="domain" description="Mur ligase C-terminal" evidence="14">
    <location>
        <begin position="329"/>
        <end position="457"/>
    </location>
</feature>
<feature type="domain" description="Mur ligase N-terminal catalytic" evidence="13">
    <location>
        <begin position="25"/>
        <end position="79"/>
    </location>
</feature>
<evidence type="ECO:0000259" key="15">
    <source>
        <dbReference type="Pfam" id="PF08245"/>
    </source>
</evidence>
<dbReference type="InterPro" id="IPR036615">
    <property type="entry name" value="Mur_ligase_C_dom_sf"/>
</dbReference>
<keyword evidence="17" id="KW-1185">Reference proteome</keyword>
<dbReference type="GO" id="GO:0071555">
    <property type="term" value="P:cell wall organization"/>
    <property type="evidence" value="ECO:0007669"/>
    <property type="project" value="UniProtKB-KW"/>
</dbReference>
<keyword evidence="11" id="KW-0460">Magnesium</keyword>
<dbReference type="Pfam" id="PF08245">
    <property type="entry name" value="Mur_ligase_M"/>
    <property type="match status" value="1"/>
</dbReference>
<dbReference type="KEGG" id="afo:Afer_1816"/>
<feature type="domain" description="Mur ligase central" evidence="15">
    <location>
        <begin position="107"/>
        <end position="307"/>
    </location>
</feature>
<evidence type="ECO:0000313" key="17">
    <source>
        <dbReference type="Proteomes" id="UP000000771"/>
    </source>
</evidence>